<protein>
    <submittedName>
        <fullName evidence="1">Uncharacterized protein</fullName>
    </submittedName>
</protein>
<name>A0A0E9X2K1_ANGAN</name>
<reference evidence="1" key="1">
    <citation type="submission" date="2014-11" db="EMBL/GenBank/DDBJ databases">
        <authorList>
            <person name="Amaro Gonzalez C."/>
        </authorList>
    </citation>
    <scope>NUCLEOTIDE SEQUENCE</scope>
</reference>
<sequence>MKEENNNKIERKRIIRNKCAGEVETQAELLSEPHPQKFTETFFKGFRLP</sequence>
<reference evidence="1" key="2">
    <citation type="journal article" date="2015" name="Fish Shellfish Immunol.">
        <title>Early steps in the European eel (Anguilla anguilla)-Vibrio vulnificus interaction in the gills: Role of the RtxA13 toxin.</title>
        <authorList>
            <person name="Callol A."/>
            <person name="Pajuelo D."/>
            <person name="Ebbesson L."/>
            <person name="Teles M."/>
            <person name="MacKenzie S."/>
            <person name="Amaro C."/>
        </authorList>
    </citation>
    <scope>NUCLEOTIDE SEQUENCE</scope>
</reference>
<evidence type="ECO:0000313" key="1">
    <source>
        <dbReference type="EMBL" id="JAH96706.1"/>
    </source>
</evidence>
<dbReference type="EMBL" id="GBXM01011871">
    <property type="protein sequence ID" value="JAH96706.1"/>
    <property type="molecule type" value="Transcribed_RNA"/>
</dbReference>
<dbReference type="AlphaFoldDB" id="A0A0E9X2K1"/>
<accession>A0A0E9X2K1</accession>
<proteinExistence type="predicted"/>
<organism evidence="1">
    <name type="scientific">Anguilla anguilla</name>
    <name type="common">European freshwater eel</name>
    <name type="synonym">Muraena anguilla</name>
    <dbReference type="NCBI Taxonomy" id="7936"/>
    <lineage>
        <taxon>Eukaryota</taxon>
        <taxon>Metazoa</taxon>
        <taxon>Chordata</taxon>
        <taxon>Craniata</taxon>
        <taxon>Vertebrata</taxon>
        <taxon>Euteleostomi</taxon>
        <taxon>Actinopterygii</taxon>
        <taxon>Neopterygii</taxon>
        <taxon>Teleostei</taxon>
        <taxon>Anguilliformes</taxon>
        <taxon>Anguillidae</taxon>
        <taxon>Anguilla</taxon>
    </lineage>
</organism>